<dbReference type="PROSITE" id="PS51257">
    <property type="entry name" value="PROKAR_LIPOPROTEIN"/>
    <property type="match status" value="1"/>
</dbReference>
<proteinExistence type="predicted"/>
<accession>A0ABW9RZM6</accession>
<keyword evidence="2" id="KW-1185">Reference proteome</keyword>
<name>A0ABW9RZM6_9BACT</name>
<evidence type="ECO:0000313" key="1">
    <source>
        <dbReference type="EMBL" id="MTI28743.1"/>
    </source>
</evidence>
<organism evidence="1 2">
    <name type="scientific">Fulvivirga kasyanovii</name>
    <dbReference type="NCBI Taxonomy" id="396812"/>
    <lineage>
        <taxon>Bacteria</taxon>
        <taxon>Pseudomonadati</taxon>
        <taxon>Bacteroidota</taxon>
        <taxon>Cytophagia</taxon>
        <taxon>Cytophagales</taxon>
        <taxon>Fulvivirgaceae</taxon>
        <taxon>Fulvivirga</taxon>
    </lineage>
</organism>
<dbReference type="Proteomes" id="UP000798808">
    <property type="component" value="Unassembled WGS sequence"/>
</dbReference>
<dbReference type="RefSeq" id="WP_155176564.1">
    <property type="nucleotide sequence ID" value="NZ_BAAAFL010000049.1"/>
</dbReference>
<comment type="caution">
    <text evidence="1">The sequence shown here is derived from an EMBL/GenBank/DDBJ whole genome shotgun (WGS) entry which is preliminary data.</text>
</comment>
<protein>
    <recommendedName>
        <fullName evidence="3">Cytochrome c domain-containing protein</fullName>
    </recommendedName>
</protein>
<evidence type="ECO:0000313" key="2">
    <source>
        <dbReference type="Proteomes" id="UP000798808"/>
    </source>
</evidence>
<dbReference type="EMBL" id="SMLW01000671">
    <property type="protein sequence ID" value="MTI28743.1"/>
    <property type="molecule type" value="Genomic_DNA"/>
</dbReference>
<gene>
    <name evidence="1" type="ORF">E1163_27540</name>
</gene>
<reference evidence="1 2" key="1">
    <citation type="submission" date="2019-02" db="EMBL/GenBank/DDBJ databases">
        <authorList>
            <person name="Goldberg S.R."/>
            <person name="Haltli B.A."/>
            <person name="Correa H."/>
            <person name="Russell K.G."/>
        </authorList>
    </citation>
    <scope>NUCLEOTIDE SEQUENCE [LARGE SCALE GENOMIC DNA]</scope>
    <source>
        <strain evidence="1 2">JCM 16186</strain>
    </source>
</reference>
<evidence type="ECO:0008006" key="3">
    <source>
        <dbReference type="Google" id="ProtNLM"/>
    </source>
</evidence>
<sequence>MKTNMHYYALALLLLMSCGGNKESSTKDEALLENSEDSITLNISYQIPGDLPADASEEELAKFAWNEFFALNWASSWPNDQKRATPNTSWKFAGSGPAPGVAVWETYIHRTELRPANGKRTRSLTSGKPYYTFINPVDTTTNNVALSDYWVNLDEDNEIGSAYVFAYDSTEVLYMAKSNLVEYTYVKNNFPTDSLLKIAVDNGTDPSLSYLKKVTQEGATCNSDTASHVICLPCGSDTEEGTIEIKTAWRFLLNGKDDPSRFITKSVVYYTEENGLPTAHTGTMGLIGMHIIRKTQNYPSFIFASWEQLDVRNADMQTIGLDTPLVNNMPDPNVDPHQLEPVVPRNIPATLQSVNTEAHNLITSQNPESLWQYYQLIGVQGIPVDYTNKGQDDNYFMANYVIESDSLLTVFHGSFADPFNASLQNVVYKGESYNMGGCQGCHGQAQIGGTDFSFLLDFGAGKPVPQPDLLLTVDEALENANPSQIKNYVEKFEQIITSKQ</sequence>